<dbReference type="AlphaFoldDB" id="A0A1U7WAA7"/>
<evidence type="ECO:0000313" key="3">
    <source>
        <dbReference type="RefSeq" id="XP_009776927.1"/>
    </source>
</evidence>
<feature type="region of interest" description="Disordered" evidence="1">
    <location>
        <begin position="108"/>
        <end position="146"/>
    </location>
</feature>
<protein>
    <submittedName>
        <fullName evidence="3">Uncharacterized protein LOC104226595</fullName>
    </submittedName>
</protein>
<accession>A0A1U7WAA7</accession>
<feature type="compositionally biased region" description="Acidic residues" evidence="1">
    <location>
        <begin position="109"/>
        <end position="134"/>
    </location>
</feature>
<dbReference type="OrthoDB" id="10502428at2759"/>
<gene>
    <name evidence="3" type="primary">LOC104226595</name>
</gene>
<dbReference type="RefSeq" id="XP_009776927.1">
    <property type="nucleotide sequence ID" value="XM_009778625.1"/>
</dbReference>
<reference evidence="3" key="2">
    <citation type="submission" date="2025-08" db="UniProtKB">
        <authorList>
            <consortium name="RefSeq"/>
        </authorList>
    </citation>
    <scope>IDENTIFICATION</scope>
    <source>
        <tissue evidence="3">Leaf</tissue>
    </source>
</reference>
<sequence length="146" mass="15779">MPTSKCEGKSLVRSRKIEELEAKSAAELANAKSEAKAFVASYRADAEDANIRAQEISIATKVKLSCTVNHARRQSQRATLEKVHAHGFYLSADIEKAKALEDEVAALLSDDEDSASGSESEGDEDEALEEEVLEDMAPKDAAPKVD</sequence>
<proteinExistence type="predicted"/>
<evidence type="ECO:0000313" key="2">
    <source>
        <dbReference type="Proteomes" id="UP000189701"/>
    </source>
</evidence>
<name>A0A1U7WAA7_NICSY</name>
<dbReference type="Proteomes" id="UP000189701">
    <property type="component" value="Unplaced"/>
</dbReference>
<feature type="compositionally biased region" description="Basic and acidic residues" evidence="1">
    <location>
        <begin position="136"/>
        <end position="146"/>
    </location>
</feature>
<organism evidence="2 3">
    <name type="scientific">Nicotiana sylvestris</name>
    <name type="common">Wood tobacco</name>
    <name type="synonym">South American tobacco</name>
    <dbReference type="NCBI Taxonomy" id="4096"/>
    <lineage>
        <taxon>Eukaryota</taxon>
        <taxon>Viridiplantae</taxon>
        <taxon>Streptophyta</taxon>
        <taxon>Embryophyta</taxon>
        <taxon>Tracheophyta</taxon>
        <taxon>Spermatophyta</taxon>
        <taxon>Magnoliopsida</taxon>
        <taxon>eudicotyledons</taxon>
        <taxon>Gunneridae</taxon>
        <taxon>Pentapetalae</taxon>
        <taxon>asterids</taxon>
        <taxon>lamiids</taxon>
        <taxon>Solanales</taxon>
        <taxon>Solanaceae</taxon>
        <taxon>Nicotianoideae</taxon>
        <taxon>Nicotianeae</taxon>
        <taxon>Nicotiana</taxon>
    </lineage>
</organism>
<keyword evidence="2" id="KW-1185">Reference proteome</keyword>
<reference evidence="2" key="1">
    <citation type="journal article" date="2013" name="Genome Biol.">
        <title>Reference genomes and transcriptomes of Nicotiana sylvestris and Nicotiana tomentosiformis.</title>
        <authorList>
            <person name="Sierro N."/>
            <person name="Battey J.N."/>
            <person name="Ouadi S."/>
            <person name="Bovet L."/>
            <person name="Goepfert S."/>
            <person name="Bakaher N."/>
            <person name="Peitsch M.C."/>
            <person name="Ivanov N.V."/>
        </authorList>
    </citation>
    <scope>NUCLEOTIDE SEQUENCE [LARGE SCALE GENOMIC DNA]</scope>
</reference>
<evidence type="ECO:0000256" key="1">
    <source>
        <dbReference type="SAM" id="MobiDB-lite"/>
    </source>
</evidence>